<comment type="caution">
    <text evidence="1">The sequence shown here is derived from an EMBL/GenBank/DDBJ whole genome shotgun (WGS) entry which is preliminary data.</text>
</comment>
<gene>
    <name evidence="1" type="ORF">HUJ06_027843</name>
</gene>
<name>A0A822Y5Q6_NELNU</name>
<dbReference type="AlphaFoldDB" id="A0A822Y5Q6"/>
<accession>A0A822Y5Q6</accession>
<organism evidence="1 2">
    <name type="scientific">Nelumbo nucifera</name>
    <name type="common">Sacred lotus</name>
    <dbReference type="NCBI Taxonomy" id="4432"/>
    <lineage>
        <taxon>Eukaryota</taxon>
        <taxon>Viridiplantae</taxon>
        <taxon>Streptophyta</taxon>
        <taxon>Embryophyta</taxon>
        <taxon>Tracheophyta</taxon>
        <taxon>Spermatophyta</taxon>
        <taxon>Magnoliopsida</taxon>
        <taxon>Proteales</taxon>
        <taxon>Nelumbonaceae</taxon>
        <taxon>Nelumbo</taxon>
    </lineage>
</organism>
<keyword evidence="2" id="KW-1185">Reference proteome</keyword>
<dbReference type="EMBL" id="DUZY01000002">
    <property type="protein sequence ID" value="DAD26375.1"/>
    <property type="molecule type" value="Genomic_DNA"/>
</dbReference>
<dbReference type="Proteomes" id="UP000607653">
    <property type="component" value="Unassembled WGS sequence"/>
</dbReference>
<evidence type="ECO:0000313" key="1">
    <source>
        <dbReference type="EMBL" id="DAD26375.1"/>
    </source>
</evidence>
<proteinExistence type="predicted"/>
<sequence length="29" mass="3305">MPLCIVDIYPLKPLLFTILPCLFTLLSKV</sequence>
<protein>
    <submittedName>
        <fullName evidence="1">Uncharacterized protein</fullName>
    </submittedName>
</protein>
<evidence type="ECO:0000313" key="2">
    <source>
        <dbReference type="Proteomes" id="UP000607653"/>
    </source>
</evidence>
<reference evidence="1 2" key="1">
    <citation type="journal article" date="2020" name="Mol. Biol. Evol.">
        <title>Distinct Expression and Methylation Patterns for Genes with Different Fates following a Single Whole-Genome Duplication in Flowering Plants.</title>
        <authorList>
            <person name="Shi T."/>
            <person name="Rahmani R.S."/>
            <person name="Gugger P.F."/>
            <person name="Wang M."/>
            <person name="Li H."/>
            <person name="Zhang Y."/>
            <person name="Li Z."/>
            <person name="Wang Q."/>
            <person name="Van de Peer Y."/>
            <person name="Marchal K."/>
            <person name="Chen J."/>
        </authorList>
    </citation>
    <scope>NUCLEOTIDE SEQUENCE [LARGE SCALE GENOMIC DNA]</scope>
    <source>
        <tissue evidence="1">Leaf</tissue>
    </source>
</reference>